<organism evidence="1 2">
    <name type="scientific">Mucilaginibacter gotjawali</name>
    <dbReference type="NCBI Taxonomy" id="1550579"/>
    <lineage>
        <taxon>Bacteria</taxon>
        <taxon>Pseudomonadati</taxon>
        <taxon>Bacteroidota</taxon>
        <taxon>Sphingobacteriia</taxon>
        <taxon>Sphingobacteriales</taxon>
        <taxon>Sphingobacteriaceae</taxon>
        <taxon>Mucilaginibacter</taxon>
    </lineage>
</organism>
<sequence>MNLKFKTHKLIDSDQQGTIEKTVLFLQKSNYNIVGTTATSILFNDDGNNKAYSDRFMGNRINKGMFEFAGKNGLLEISLTYRFSIFPSLIQLSIIGAIAFIRTGFTVLPFFIIIVLVNVLIFLFKVQLVRNNFIGDIFREQE</sequence>
<keyword evidence="2" id="KW-1185">Reference proteome</keyword>
<name>A0A110B4D7_9SPHI</name>
<proteinExistence type="predicted"/>
<dbReference type="AlphaFoldDB" id="A0A110B4D7"/>
<evidence type="ECO:0000313" key="1">
    <source>
        <dbReference type="EMBL" id="BAU53041.1"/>
    </source>
</evidence>
<evidence type="ECO:0000313" key="2">
    <source>
        <dbReference type="Proteomes" id="UP000218263"/>
    </source>
</evidence>
<dbReference type="KEGG" id="mgot:MgSA37_01208"/>
<accession>A0A110B4D7</accession>
<protein>
    <submittedName>
        <fullName evidence="1">Uncharacterized protein</fullName>
    </submittedName>
</protein>
<dbReference type="EMBL" id="AP017313">
    <property type="protein sequence ID" value="BAU53041.1"/>
    <property type="molecule type" value="Genomic_DNA"/>
</dbReference>
<dbReference type="RefSeq" id="WP_096350317.1">
    <property type="nucleotide sequence ID" value="NZ_AP017313.1"/>
</dbReference>
<dbReference type="Proteomes" id="UP000218263">
    <property type="component" value="Chromosome"/>
</dbReference>
<dbReference type="OrthoDB" id="9980155at2"/>
<gene>
    <name evidence="1" type="ORF">MgSA37_01208</name>
</gene>
<reference evidence="1 2" key="1">
    <citation type="submission" date="2015-12" db="EMBL/GenBank/DDBJ databases">
        <title>Genome sequence of Mucilaginibacter gotjawali.</title>
        <authorList>
            <person name="Lee J.S."/>
            <person name="Lee K.C."/>
            <person name="Kim K.K."/>
            <person name="Lee B.W."/>
        </authorList>
    </citation>
    <scope>NUCLEOTIDE SEQUENCE [LARGE SCALE GENOMIC DNA]</scope>
    <source>
        <strain evidence="1 2">SA3-7</strain>
    </source>
</reference>